<dbReference type="Gene3D" id="1.20.1280.50">
    <property type="match status" value="1"/>
</dbReference>
<organism evidence="2 3">
    <name type="scientific">Urochloa decumbens</name>
    <dbReference type="NCBI Taxonomy" id="240449"/>
    <lineage>
        <taxon>Eukaryota</taxon>
        <taxon>Viridiplantae</taxon>
        <taxon>Streptophyta</taxon>
        <taxon>Embryophyta</taxon>
        <taxon>Tracheophyta</taxon>
        <taxon>Spermatophyta</taxon>
        <taxon>Magnoliopsida</taxon>
        <taxon>Liliopsida</taxon>
        <taxon>Poales</taxon>
        <taxon>Poaceae</taxon>
        <taxon>PACMAD clade</taxon>
        <taxon>Panicoideae</taxon>
        <taxon>Panicodae</taxon>
        <taxon>Paniceae</taxon>
        <taxon>Melinidinae</taxon>
        <taxon>Urochloa</taxon>
    </lineage>
</organism>
<dbReference type="InterPro" id="IPR001810">
    <property type="entry name" value="F-box_dom"/>
</dbReference>
<dbReference type="PROSITE" id="PS50181">
    <property type="entry name" value="FBOX"/>
    <property type="match status" value="1"/>
</dbReference>
<evidence type="ECO:0000313" key="3">
    <source>
        <dbReference type="Proteomes" id="UP001497457"/>
    </source>
</evidence>
<feature type="domain" description="F-box" evidence="1">
    <location>
        <begin position="17"/>
        <end position="53"/>
    </location>
</feature>
<dbReference type="Pfam" id="PF00646">
    <property type="entry name" value="F-box"/>
    <property type="match status" value="1"/>
</dbReference>
<evidence type="ECO:0000259" key="1">
    <source>
        <dbReference type="PROSITE" id="PS50181"/>
    </source>
</evidence>
<dbReference type="InterPro" id="IPR032675">
    <property type="entry name" value="LRR_dom_sf"/>
</dbReference>
<dbReference type="EMBL" id="OZ075115">
    <property type="protein sequence ID" value="CAL5067946.1"/>
    <property type="molecule type" value="Genomic_DNA"/>
</dbReference>
<dbReference type="AlphaFoldDB" id="A0ABC9F177"/>
<dbReference type="Proteomes" id="UP001497457">
    <property type="component" value="Chromosome 5rd"/>
</dbReference>
<dbReference type="SUPFAM" id="SSF52047">
    <property type="entry name" value="RNI-like"/>
    <property type="match status" value="1"/>
</dbReference>
<proteinExistence type="predicted"/>
<sequence length="418" mass="47559">MPPAQSAKRASAESPSGDRLSALPDGLLHAILSFLPAPQAVQTSVLSRRWRHLWRTSPCVSIDMREFGITMAASEKFLKQRWRKFEDFATSLLLFRSSDLSLDKFLLYAICHCPWVVDRWVRRGIMCCPQVIEVLIPGPQAAAFPFPHLGASSCRLKRLNLLGVCLDHRFGEQIRSQCPVLEELELRKCRHSFEEITSSSLKRLIIDTLVNETGNHFVIRTASVVYLQMTRKLEHSVWYSNGISVHVTDSLVKAFIHLRCKGGTFSLDKQRSLLVDLCNVPTLVLRGFQTKAMLVEESDKFPVFRNMKTMSLAECFLDKCHLYAKLEALGSFLQNAPCLKKLTLLCCMFRTDSTMKGQILRKSISLPHHHGRTFQCPMLKSIEVVYQADHDNQLTELLWGIGRILPNVSITLTYRLLD</sequence>
<gene>
    <name evidence="2" type="ORF">URODEC1_LOCUS101268</name>
</gene>
<dbReference type="CDD" id="cd22160">
    <property type="entry name" value="F-box_AtFBL13-like"/>
    <property type="match status" value="1"/>
</dbReference>
<dbReference type="PANTHER" id="PTHR34223">
    <property type="entry name" value="OS11G0201299 PROTEIN"/>
    <property type="match status" value="1"/>
</dbReference>
<dbReference type="SUPFAM" id="SSF81383">
    <property type="entry name" value="F-box domain"/>
    <property type="match status" value="1"/>
</dbReference>
<accession>A0ABC9F177</accession>
<dbReference type="PANTHER" id="PTHR34223:SF70">
    <property type="entry name" value="F-BOX DOMAIN-CONTAINING PROTEIN"/>
    <property type="match status" value="1"/>
</dbReference>
<dbReference type="Gene3D" id="3.80.10.10">
    <property type="entry name" value="Ribonuclease Inhibitor"/>
    <property type="match status" value="1"/>
</dbReference>
<protein>
    <recommendedName>
        <fullName evidence="1">F-box domain-containing protein</fullName>
    </recommendedName>
</protein>
<dbReference type="InterPro" id="IPR036047">
    <property type="entry name" value="F-box-like_dom_sf"/>
</dbReference>
<name>A0ABC9F177_9POAL</name>
<keyword evidence="3" id="KW-1185">Reference proteome</keyword>
<dbReference type="InterPro" id="IPR053781">
    <property type="entry name" value="F-box_AtFBL13-like"/>
</dbReference>
<reference evidence="2" key="1">
    <citation type="submission" date="2024-10" db="EMBL/GenBank/DDBJ databases">
        <authorList>
            <person name="Ryan C."/>
        </authorList>
    </citation>
    <scope>NUCLEOTIDE SEQUENCE [LARGE SCALE GENOMIC DNA]</scope>
</reference>
<evidence type="ECO:0000313" key="2">
    <source>
        <dbReference type="EMBL" id="CAL5067946.1"/>
    </source>
</evidence>
<dbReference type="InterPro" id="IPR053197">
    <property type="entry name" value="F-box_SCFL_complex_component"/>
</dbReference>